<dbReference type="Proteomes" id="UP000450012">
    <property type="component" value="Unassembled WGS sequence"/>
</dbReference>
<keyword evidence="1" id="KW-0808">Transferase</keyword>
<dbReference type="AlphaFoldDB" id="A0A7X4KAB3"/>
<protein>
    <submittedName>
        <fullName evidence="1">Hydroxyethylthiazole kinase</fullName>
    </submittedName>
</protein>
<reference evidence="1 2" key="1">
    <citation type="submission" date="2019-12" db="EMBL/GenBank/DDBJ databases">
        <title>Novel species isolated from a subtropical stream in China.</title>
        <authorList>
            <person name="Lu H."/>
        </authorList>
    </citation>
    <scope>NUCLEOTIDE SEQUENCE [LARGE SCALE GENOMIC DNA]</scope>
    <source>
        <strain evidence="1 2">FT55W</strain>
    </source>
</reference>
<organism evidence="1 2">
    <name type="scientific">Duganella rivi</name>
    <dbReference type="NCBI Taxonomy" id="2666083"/>
    <lineage>
        <taxon>Bacteria</taxon>
        <taxon>Pseudomonadati</taxon>
        <taxon>Pseudomonadota</taxon>
        <taxon>Betaproteobacteria</taxon>
        <taxon>Burkholderiales</taxon>
        <taxon>Oxalobacteraceae</taxon>
        <taxon>Telluria group</taxon>
        <taxon>Duganella</taxon>
    </lineage>
</organism>
<dbReference type="Gene3D" id="2.70.70.10">
    <property type="entry name" value="Glucose Permease (Domain IIA)"/>
    <property type="match status" value="1"/>
</dbReference>
<evidence type="ECO:0000313" key="1">
    <source>
        <dbReference type="EMBL" id="MYM66906.1"/>
    </source>
</evidence>
<dbReference type="RefSeq" id="WP_161013492.1">
    <property type="nucleotide sequence ID" value="NZ_WWCK01000003.1"/>
</dbReference>
<dbReference type="InterPro" id="IPR023346">
    <property type="entry name" value="Lysozyme-like_dom_sf"/>
</dbReference>
<proteinExistence type="predicted"/>
<comment type="caution">
    <text evidence="1">The sequence shown here is derived from an EMBL/GenBank/DDBJ whole genome shotgun (WGS) entry which is preliminary data.</text>
</comment>
<keyword evidence="1" id="KW-0418">Kinase</keyword>
<dbReference type="CDD" id="cd12797">
    <property type="entry name" value="M23_peptidase"/>
    <property type="match status" value="1"/>
</dbReference>
<sequence length="730" mass="80906">MSYHLGWHGGVHLTAPVSGANTERVRAIADGTVVFARQPTPHTDDAHHPQNYRGWTDNGCVLLRHETAIGEGANAQDIVFFSLYMHLGSVQQGIAAGRRIYRKAELGQAGQIYGETSRKIHFELLCDDANLAKLVGRISGELDTSRDGRVDATYGAVCFLLPANSPVFSQQPVGHLAAAHFQPPKPNARALLPPLVALTATHNTSAPLIVELRFAAGAGAPGQRGGLAITTLQLSGEVVGQVQQEPEAEYGLYEQAGAISRAIHGAAVPASATVYELLRFGRTVNSAHEAATPNTVPHWRKISYPGGEGWVDLNTQGIHKYSDADFPHWDGWSLIDDSSDGNSRCDSATIKGWLDANADGNVTVSEATAAMADAQVARKLAKAICKFPSEWIASTIDTRWGWLMQESVENTPAMSAADFQELKAHITAFCFDVPELTSATWHWHPLEFIRHFRKCGWLSLNELCQLLPRRSGSNAQQVSEIPWATATARFTPYYLHLNTTMRKYGMVSRIRQTHFLAQTYIETALWRTMEELGRAHQQRRRNGQLYWPAPAMQYYQAFYGRGAMQLTWAGNFDKYGTYRAFANVGASHQYVDNRITRTSTHYWGDPRDSNGVVVRQPQVWWPRYDPHDLVSEPFYACDSAAFYWVSTNTGGGRLNIHRVADQGLTTDAVGRASVLVNGGGYGFSERQGYAVYIDRYLGDGVESDPTRTFVVTYRGRNHNVYVDFTAQRPR</sequence>
<dbReference type="SUPFAM" id="SSF53955">
    <property type="entry name" value="Lysozyme-like"/>
    <property type="match status" value="1"/>
</dbReference>
<keyword evidence="2" id="KW-1185">Reference proteome</keyword>
<name>A0A7X4KAB3_9BURK</name>
<gene>
    <name evidence="1" type="ORF">GTP45_08695</name>
</gene>
<dbReference type="Gene3D" id="1.10.530.10">
    <property type="match status" value="1"/>
</dbReference>
<accession>A0A7X4KAB3</accession>
<evidence type="ECO:0000313" key="2">
    <source>
        <dbReference type="Proteomes" id="UP000450012"/>
    </source>
</evidence>
<dbReference type="InterPro" id="IPR011055">
    <property type="entry name" value="Dup_hybrid_motif"/>
</dbReference>
<dbReference type="GO" id="GO:0016301">
    <property type="term" value="F:kinase activity"/>
    <property type="evidence" value="ECO:0007669"/>
    <property type="project" value="UniProtKB-KW"/>
</dbReference>
<dbReference type="EMBL" id="WWCK01000003">
    <property type="protein sequence ID" value="MYM66906.1"/>
    <property type="molecule type" value="Genomic_DNA"/>
</dbReference>